<accession>A0A286EBS1</accession>
<reference evidence="2 3" key="1">
    <citation type="submission" date="2017-09" db="EMBL/GenBank/DDBJ databases">
        <authorList>
            <person name="Ehlers B."/>
            <person name="Leendertz F.H."/>
        </authorList>
    </citation>
    <scope>NUCLEOTIDE SEQUENCE [LARGE SCALE GENOMIC DNA]</scope>
    <source>
        <strain evidence="2 3">DSM 16848</strain>
    </source>
</reference>
<dbReference type="GO" id="GO:0005548">
    <property type="term" value="F:phospholipid transporter activity"/>
    <property type="evidence" value="ECO:0007669"/>
    <property type="project" value="TreeGrafter"/>
</dbReference>
<dbReference type="PANTHER" id="PTHR33371">
    <property type="entry name" value="INTERMEMBRANE PHOSPHOLIPID TRANSPORT SYSTEM BINDING PROTEIN MLAD-RELATED"/>
    <property type="match status" value="1"/>
</dbReference>
<feature type="domain" description="Mce/MlaD" evidence="1">
    <location>
        <begin position="40"/>
        <end position="117"/>
    </location>
</feature>
<organism evidence="2 3">
    <name type="scientific">Alysiella filiformis DSM 16848</name>
    <dbReference type="NCBI Taxonomy" id="1120981"/>
    <lineage>
        <taxon>Bacteria</taxon>
        <taxon>Pseudomonadati</taxon>
        <taxon>Pseudomonadota</taxon>
        <taxon>Betaproteobacteria</taxon>
        <taxon>Neisseriales</taxon>
        <taxon>Neisseriaceae</taxon>
        <taxon>Alysiella</taxon>
    </lineage>
</organism>
<dbReference type="NCBIfam" id="TIGR04430">
    <property type="entry name" value="OM_asym_MlaD"/>
    <property type="match status" value="1"/>
</dbReference>
<dbReference type="Proteomes" id="UP000219669">
    <property type="component" value="Unassembled WGS sequence"/>
</dbReference>
<dbReference type="Pfam" id="PF02470">
    <property type="entry name" value="MlaD"/>
    <property type="match status" value="1"/>
</dbReference>
<dbReference type="InterPro" id="IPR052336">
    <property type="entry name" value="MlaD_Phospholipid_Transporter"/>
</dbReference>
<evidence type="ECO:0000313" key="2">
    <source>
        <dbReference type="EMBL" id="SOD68377.1"/>
    </source>
</evidence>
<gene>
    <name evidence="2" type="ORF">SAMN02746062_01235</name>
</gene>
<dbReference type="PANTHER" id="PTHR33371:SF4">
    <property type="entry name" value="INTERMEMBRANE PHOSPHOLIPID TRANSPORT SYSTEM BINDING PROTEIN MLAD"/>
    <property type="match status" value="1"/>
</dbReference>
<name>A0A286EBS1_9NEIS</name>
<protein>
    <submittedName>
        <fullName evidence="2">Phospholipid/cholesterol/gamma-HCH transport system substrate-binding protein</fullName>
    </submittedName>
</protein>
<evidence type="ECO:0000259" key="1">
    <source>
        <dbReference type="Pfam" id="PF02470"/>
    </source>
</evidence>
<dbReference type="OrthoDB" id="9788420at2"/>
<dbReference type="GO" id="GO:0005543">
    <property type="term" value="F:phospholipid binding"/>
    <property type="evidence" value="ECO:0007669"/>
    <property type="project" value="TreeGrafter"/>
</dbReference>
<dbReference type="RefSeq" id="WP_097114283.1">
    <property type="nucleotide sequence ID" value="NZ_CP083931.1"/>
</dbReference>
<sequence length="164" mass="17277">MKKSILEFWVGLFVLLGLGALGVLAFQVAGGKDFSGSTPSYTVYADFSDIGGLKPNAPVRVSGVLVGRVASIELDPKTYQARVALNINQQYTFSNDVSASILTSGLLGEQYIGLQQGGDPDDLAAGGTITITSSAMVLENLIGKFMTNFTGSKDNKTATEEKTE</sequence>
<proteinExistence type="predicted"/>
<keyword evidence="3" id="KW-1185">Reference proteome</keyword>
<dbReference type="EMBL" id="OCNF01000008">
    <property type="protein sequence ID" value="SOD68377.1"/>
    <property type="molecule type" value="Genomic_DNA"/>
</dbReference>
<dbReference type="InterPro" id="IPR003399">
    <property type="entry name" value="Mce/MlaD"/>
</dbReference>
<dbReference type="InterPro" id="IPR030970">
    <property type="entry name" value="ABC_MlaD"/>
</dbReference>
<evidence type="ECO:0000313" key="3">
    <source>
        <dbReference type="Proteomes" id="UP000219669"/>
    </source>
</evidence>
<dbReference type="AlphaFoldDB" id="A0A286EBS1"/>